<dbReference type="Pfam" id="PF08241">
    <property type="entry name" value="Methyltransf_11"/>
    <property type="match status" value="1"/>
</dbReference>
<dbReference type="EMBL" id="FMUR01000025">
    <property type="protein sequence ID" value="SCY55114.1"/>
    <property type="molecule type" value="Genomic_DNA"/>
</dbReference>
<evidence type="ECO:0000259" key="1">
    <source>
        <dbReference type="Pfam" id="PF08241"/>
    </source>
</evidence>
<dbReference type="GO" id="GO:0008757">
    <property type="term" value="F:S-adenosylmethionine-dependent methyltransferase activity"/>
    <property type="evidence" value="ECO:0007669"/>
    <property type="project" value="InterPro"/>
</dbReference>
<keyword evidence="2" id="KW-0489">Methyltransferase</keyword>
<dbReference type="STRING" id="185008.bhn_I0535"/>
<protein>
    <submittedName>
        <fullName evidence="2">Methyltransferase domain-containing protein</fullName>
    </submittedName>
</protein>
<dbReference type="AlphaFoldDB" id="A0A1G5GUF2"/>
<dbReference type="GO" id="GO:0032259">
    <property type="term" value="P:methylation"/>
    <property type="evidence" value="ECO:0007669"/>
    <property type="project" value="UniProtKB-KW"/>
</dbReference>
<proteinExistence type="predicted"/>
<sequence length="719" mass="82681">MQEQIKIGNVTLNFKHYSGVDLYSDGAVENDLLEIVKNHKKEEFQEIIEKKASWPILYHLSEQRANIVEWIPMDPNAKVLEVGSGCGAITGMLSKKAASVVSCDLSRRRSEINAYRNRECGNVTIHVGNFRDVEPDLDKDFDYIFLIGVFEYGQGYIGTDNPYEKFLRMLNRHLKKGGRIVIAIENRLGLKYFAGCSEDHLGTYFKGIEGYTADSVAKTFTRNGLINIFKKCGMNDYHFYYPYPDYKLMTMIHSDSYFPKFGELQDNVRNFDRDRMVLFNEKHAYEDLVKDGMYPDFANSFEVILGPGFDTVYSKYSNDRVDEFKIRTDIAISRTGRKVIKKFPLTAAAREHVFGLRDAYLGLQEKFRGGDFEINDCQIDENEGCAVFSFVNGVPLASLLDQCIDRDDMDAFDALINEYIKRLNYKTDYPVSDYDLIFSNIMVNGPIWTIIDYEWTYGKCIPPKEQVWRALYCYRLEDRKREKFDPKPVYERLGLKEKEMKVLLDEEYAFQKYVTGNRKSLVEIWKDIGRKVIVPKELSKSADAARAADCIQVYFDEGAGYSEDDSIFPEEQYDDKNEISLDIQVDSRCKVLRLDPAFAPCMVTVIEAAWNGLSIEDGSADITLRPVNGEWITDDSFMFNTDDPNIEFDLTSSELGVKENNHLTVKILTTMVPKNAADAIINSVNLQQAAEPKEKVGIIKKIGRKIVEKREARYYRDEE</sequence>
<evidence type="ECO:0000313" key="3">
    <source>
        <dbReference type="Proteomes" id="UP000183047"/>
    </source>
</evidence>
<dbReference type="CDD" id="cd02440">
    <property type="entry name" value="AdoMet_MTases"/>
    <property type="match status" value="1"/>
</dbReference>
<dbReference type="SUPFAM" id="SSF53335">
    <property type="entry name" value="S-adenosyl-L-methionine-dependent methyltransferases"/>
    <property type="match status" value="1"/>
</dbReference>
<dbReference type="Gene3D" id="3.40.50.150">
    <property type="entry name" value="Vaccinia Virus protein VP39"/>
    <property type="match status" value="1"/>
</dbReference>
<keyword evidence="3" id="KW-1185">Reference proteome</keyword>
<dbReference type="InterPro" id="IPR029063">
    <property type="entry name" value="SAM-dependent_MTases_sf"/>
</dbReference>
<gene>
    <name evidence="2" type="ORF">SAMN02910451_03050</name>
</gene>
<dbReference type="Proteomes" id="UP000183047">
    <property type="component" value="Unassembled WGS sequence"/>
</dbReference>
<name>A0A1G5GUF2_9FIRM</name>
<dbReference type="OrthoDB" id="525353at2"/>
<accession>A0A1G5GUF2</accession>
<reference evidence="3" key="1">
    <citation type="submission" date="2016-10" db="EMBL/GenBank/DDBJ databases">
        <authorList>
            <person name="Varghese N."/>
            <person name="Submissions S."/>
        </authorList>
    </citation>
    <scope>NUCLEOTIDE SEQUENCE [LARGE SCALE GENOMIC DNA]</scope>
    <source>
        <strain evidence="3">XBD2006</strain>
    </source>
</reference>
<keyword evidence="2" id="KW-0808">Transferase</keyword>
<organism evidence="2 3">
    <name type="scientific">Butyrivibrio hungatei</name>
    <dbReference type="NCBI Taxonomy" id="185008"/>
    <lineage>
        <taxon>Bacteria</taxon>
        <taxon>Bacillati</taxon>
        <taxon>Bacillota</taxon>
        <taxon>Clostridia</taxon>
        <taxon>Lachnospirales</taxon>
        <taxon>Lachnospiraceae</taxon>
        <taxon>Butyrivibrio</taxon>
    </lineage>
</organism>
<evidence type="ECO:0000313" key="2">
    <source>
        <dbReference type="EMBL" id="SCY55114.1"/>
    </source>
</evidence>
<dbReference type="InterPro" id="IPR013216">
    <property type="entry name" value="Methyltransf_11"/>
</dbReference>
<dbReference type="RefSeq" id="WP_074463418.1">
    <property type="nucleotide sequence ID" value="NZ_FMUR01000025.1"/>
</dbReference>
<feature type="domain" description="Methyltransferase type 11" evidence="1">
    <location>
        <begin position="80"/>
        <end position="182"/>
    </location>
</feature>